<evidence type="ECO:0000313" key="8">
    <source>
        <dbReference type="EMBL" id="JAV88051.1"/>
    </source>
</evidence>
<dbReference type="GO" id="GO:0005694">
    <property type="term" value="C:chromosome"/>
    <property type="evidence" value="ECO:0007669"/>
    <property type="project" value="UniProtKB-SubCell"/>
</dbReference>
<dbReference type="GO" id="GO:0072572">
    <property type="term" value="F:poly-ADP-D-ribose binding"/>
    <property type="evidence" value="ECO:0007669"/>
    <property type="project" value="TreeGrafter"/>
</dbReference>
<dbReference type="Pfam" id="PF10283">
    <property type="entry name" value="zf-CCHH"/>
    <property type="match status" value="1"/>
</dbReference>
<evidence type="ECO:0000256" key="3">
    <source>
        <dbReference type="ARBA" id="ARBA00010803"/>
    </source>
</evidence>
<dbReference type="Pfam" id="PF10228">
    <property type="entry name" value="HPF1"/>
    <property type="match status" value="1"/>
</dbReference>
<comment type="subcellular location">
    <subcellularLocation>
        <location evidence="2">Chromosome</location>
    </subcellularLocation>
    <subcellularLocation>
        <location evidence="1">Nucleus</location>
    </subcellularLocation>
</comment>
<keyword evidence="4" id="KW-0158">Chromosome</keyword>
<sequence>MKMVTPDEEYDHYVKDPRTPCKFGISCYQKNAAHKEKYKHPPKKRPAEEAASEVENKKAKNESENGSSDSPPAPIVESEEPTATTSSTVYPKEFIKEKFLVEMPDDFYMLWEYCQTLNKANPSKAFSEIGLELVGPYDVLSQKLLNINKPTDDYLIHWRYYHDPPEFQTVLKGNDSTEYHIGYFRDDPNDLPVFLAANHAKKDGVLTCVGGNIFAAIWHMMEVFKKNCDPFKKLSVTNLQSKIKKQAENLKLSLDLKPSHVKERNTKIVSSTFNSIGLVVPYNRKTQVGYRHLCVGAAELRKLLDRVGKASPQQKEKVMSELQPVLTATSIATDECDFGTGIELGWNILAHGVDSLNSTIARFLATNYELIGRDAFAVIIRAHMKNRKRGVDLSIC</sequence>
<dbReference type="InterPro" id="IPR019406">
    <property type="entry name" value="APLF_PBZ"/>
</dbReference>
<evidence type="ECO:0000256" key="4">
    <source>
        <dbReference type="ARBA" id="ARBA00022454"/>
    </source>
</evidence>
<evidence type="ECO:0000256" key="1">
    <source>
        <dbReference type="ARBA" id="ARBA00004123"/>
    </source>
</evidence>
<dbReference type="EMBL" id="GEZM01024025">
    <property type="protein sequence ID" value="JAV88051.1"/>
    <property type="molecule type" value="Transcribed_RNA"/>
</dbReference>
<feature type="compositionally biased region" description="Basic and acidic residues" evidence="6">
    <location>
        <begin position="54"/>
        <end position="63"/>
    </location>
</feature>
<comment type="similarity">
    <text evidence="3">Belongs to the HPF1 family.</text>
</comment>
<dbReference type="InterPro" id="IPR019361">
    <property type="entry name" value="HPF1"/>
</dbReference>
<accession>A0A1Y1MQY9</accession>
<feature type="region of interest" description="Disordered" evidence="6">
    <location>
        <begin position="1"/>
        <end position="21"/>
    </location>
</feature>
<protein>
    <recommendedName>
        <fullName evidence="7">PBZ-type domain-containing protein</fullName>
    </recommendedName>
</protein>
<evidence type="ECO:0000256" key="5">
    <source>
        <dbReference type="ARBA" id="ARBA00023242"/>
    </source>
</evidence>
<feature type="compositionally biased region" description="Acidic residues" evidence="6">
    <location>
        <begin position="1"/>
        <end position="10"/>
    </location>
</feature>
<dbReference type="AlphaFoldDB" id="A0A1Y1MQY9"/>
<keyword evidence="5" id="KW-0539">Nucleus</keyword>
<dbReference type="GO" id="GO:0006974">
    <property type="term" value="P:DNA damage response"/>
    <property type="evidence" value="ECO:0007669"/>
    <property type="project" value="InterPro"/>
</dbReference>
<evidence type="ECO:0000259" key="7">
    <source>
        <dbReference type="Pfam" id="PF10283"/>
    </source>
</evidence>
<dbReference type="GO" id="GO:0005634">
    <property type="term" value="C:nucleus"/>
    <property type="evidence" value="ECO:0007669"/>
    <property type="project" value="UniProtKB-SubCell"/>
</dbReference>
<name>A0A1Y1MQY9_PHOPY</name>
<dbReference type="PANTHER" id="PTHR13386:SF1">
    <property type="entry name" value="HISTONE PARYLATION FACTOR 1"/>
    <property type="match status" value="1"/>
</dbReference>
<proteinExistence type="inferred from homology"/>
<reference evidence="8" key="1">
    <citation type="journal article" date="2016" name="Sci. Rep.">
        <title>Molecular characterization of firefly nuptial gifts: a multi-omics approach sheds light on postcopulatory sexual selection.</title>
        <authorList>
            <person name="Al-Wathiqui N."/>
            <person name="Fallon T.R."/>
            <person name="South A."/>
            <person name="Weng J.K."/>
            <person name="Lewis S.M."/>
        </authorList>
    </citation>
    <scope>NUCLEOTIDE SEQUENCE</scope>
</reference>
<feature type="region of interest" description="Disordered" evidence="6">
    <location>
        <begin position="34"/>
        <end position="86"/>
    </location>
</feature>
<dbReference type="PANTHER" id="PTHR13386">
    <property type="entry name" value="HISTONE PARYLATION FACTOR 1"/>
    <property type="match status" value="1"/>
</dbReference>
<evidence type="ECO:0000256" key="6">
    <source>
        <dbReference type="SAM" id="MobiDB-lite"/>
    </source>
</evidence>
<organism evidence="8">
    <name type="scientific">Photinus pyralis</name>
    <name type="common">Common eastern firefly</name>
    <name type="synonym">Lampyris pyralis</name>
    <dbReference type="NCBI Taxonomy" id="7054"/>
    <lineage>
        <taxon>Eukaryota</taxon>
        <taxon>Metazoa</taxon>
        <taxon>Ecdysozoa</taxon>
        <taxon>Arthropoda</taxon>
        <taxon>Hexapoda</taxon>
        <taxon>Insecta</taxon>
        <taxon>Pterygota</taxon>
        <taxon>Neoptera</taxon>
        <taxon>Endopterygota</taxon>
        <taxon>Coleoptera</taxon>
        <taxon>Polyphaga</taxon>
        <taxon>Elateriformia</taxon>
        <taxon>Elateroidea</taxon>
        <taxon>Lampyridae</taxon>
        <taxon>Lampyrinae</taxon>
        <taxon>Photinus</taxon>
    </lineage>
</organism>
<feature type="domain" description="PBZ-type" evidence="7">
    <location>
        <begin position="18"/>
        <end position="43"/>
    </location>
</feature>
<dbReference type="GO" id="GO:0042393">
    <property type="term" value="F:histone binding"/>
    <property type="evidence" value="ECO:0007669"/>
    <property type="project" value="InterPro"/>
</dbReference>
<evidence type="ECO:0000256" key="2">
    <source>
        <dbReference type="ARBA" id="ARBA00004286"/>
    </source>
</evidence>